<dbReference type="Proteomes" id="UP000718012">
    <property type="component" value="Unassembled WGS sequence"/>
</dbReference>
<keyword evidence="10" id="KW-0732">Signal</keyword>
<dbReference type="NCBIfam" id="TIGR04057">
    <property type="entry name" value="SusC_RagA_signa"/>
    <property type="match status" value="1"/>
</dbReference>
<dbReference type="GeneID" id="79859002"/>
<evidence type="ECO:0000256" key="5">
    <source>
        <dbReference type="ARBA" id="ARBA00023077"/>
    </source>
</evidence>
<name>A0A921FEN6_9BACT</name>
<dbReference type="InterPro" id="IPR037066">
    <property type="entry name" value="Plug_dom_sf"/>
</dbReference>
<dbReference type="GO" id="GO:0009279">
    <property type="term" value="C:cell outer membrane"/>
    <property type="evidence" value="ECO:0007669"/>
    <property type="project" value="UniProtKB-SubCell"/>
</dbReference>
<dbReference type="RefSeq" id="WP_022126187.1">
    <property type="nucleotide sequence ID" value="NZ_CATZZN010000066.1"/>
</dbReference>
<keyword evidence="7 8" id="KW-0998">Cell outer membrane</keyword>
<evidence type="ECO:0000256" key="4">
    <source>
        <dbReference type="ARBA" id="ARBA00022692"/>
    </source>
</evidence>
<keyword evidence="6 8" id="KW-0472">Membrane</keyword>
<dbReference type="Gene3D" id="2.170.130.10">
    <property type="entry name" value="TonB-dependent receptor, plug domain"/>
    <property type="match status" value="1"/>
</dbReference>
<dbReference type="SUPFAM" id="SSF56935">
    <property type="entry name" value="Porins"/>
    <property type="match status" value="1"/>
</dbReference>
<evidence type="ECO:0000256" key="2">
    <source>
        <dbReference type="ARBA" id="ARBA00022448"/>
    </source>
</evidence>
<reference evidence="13" key="1">
    <citation type="journal article" date="2021" name="PeerJ">
        <title>Extensive microbial diversity within the chicken gut microbiome revealed by metagenomics and culture.</title>
        <authorList>
            <person name="Gilroy R."/>
            <person name="Ravi A."/>
            <person name="Getino M."/>
            <person name="Pursley I."/>
            <person name="Horton D.L."/>
            <person name="Alikhan N.F."/>
            <person name="Baker D."/>
            <person name="Gharbi K."/>
            <person name="Hall N."/>
            <person name="Watson M."/>
            <person name="Adriaenssens E.M."/>
            <person name="Foster-Nyarko E."/>
            <person name="Jarju S."/>
            <person name="Secka A."/>
            <person name="Antonio M."/>
            <person name="Oren A."/>
            <person name="Chaudhuri R.R."/>
            <person name="La Ragione R."/>
            <person name="Hildebrand F."/>
            <person name="Pallen M.J."/>
        </authorList>
    </citation>
    <scope>NUCLEOTIDE SEQUENCE</scope>
    <source>
        <strain evidence="13">CHK165-8395</strain>
    </source>
</reference>
<comment type="similarity">
    <text evidence="8 9">Belongs to the TonB-dependent receptor family.</text>
</comment>
<feature type="signal peptide" evidence="10">
    <location>
        <begin position="1"/>
        <end position="21"/>
    </location>
</feature>
<evidence type="ECO:0000313" key="13">
    <source>
        <dbReference type="EMBL" id="HJF07969.1"/>
    </source>
</evidence>
<evidence type="ECO:0000256" key="8">
    <source>
        <dbReference type="PROSITE-ProRule" id="PRU01360"/>
    </source>
</evidence>
<dbReference type="InterPro" id="IPR000531">
    <property type="entry name" value="Beta-barrel_TonB"/>
</dbReference>
<dbReference type="Pfam" id="PF00593">
    <property type="entry name" value="TonB_dep_Rec_b-barrel"/>
    <property type="match status" value="1"/>
</dbReference>
<dbReference type="Pfam" id="PF13715">
    <property type="entry name" value="CarbopepD_reg_2"/>
    <property type="match status" value="1"/>
</dbReference>
<keyword evidence="5 9" id="KW-0798">TonB box</keyword>
<evidence type="ECO:0000256" key="7">
    <source>
        <dbReference type="ARBA" id="ARBA00023237"/>
    </source>
</evidence>
<accession>A0A921FEN6</accession>
<dbReference type="EMBL" id="DYXD01000164">
    <property type="protein sequence ID" value="HJF07969.1"/>
    <property type="molecule type" value="Genomic_DNA"/>
</dbReference>
<dbReference type="AlphaFoldDB" id="A0A921FEN6"/>
<evidence type="ECO:0000256" key="9">
    <source>
        <dbReference type="RuleBase" id="RU003357"/>
    </source>
</evidence>
<feature type="domain" description="TonB-dependent receptor plug" evidence="12">
    <location>
        <begin position="136"/>
        <end position="259"/>
    </location>
</feature>
<dbReference type="FunFam" id="2.60.40.1120:FF:000003">
    <property type="entry name" value="Outer membrane protein Omp121"/>
    <property type="match status" value="1"/>
</dbReference>
<feature type="chain" id="PRO_5037058866" evidence="10">
    <location>
        <begin position="22"/>
        <end position="1027"/>
    </location>
</feature>
<keyword evidence="4 8" id="KW-0812">Transmembrane</keyword>
<dbReference type="SUPFAM" id="SSF49464">
    <property type="entry name" value="Carboxypeptidase regulatory domain-like"/>
    <property type="match status" value="1"/>
</dbReference>
<dbReference type="InterPro" id="IPR036942">
    <property type="entry name" value="Beta-barrel_TonB_sf"/>
</dbReference>
<evidence type="ECO:0000259" key="12">
    <source>
        <dbReference type="Pfam" id="PF07715"/>
    </source>
</evidence>
<evidence type="ECO:0000256" key="1">
    <source>
        <dbReference type="ARBA" id="ARBA00004571"/>
    </source>
</evidence>
<evidence type="ECO:0000256" key="10">
    <source>
        <dbReference type="SAM" id="SignalP"/>
    </source>
</evidence>
<gene>
    <name evidence="13" type="ORF">K8U81_07250</name>
</gene>
<protein>
    <submittedName>
        <fullName evidence="13">SusC/RagA family TonB-linked outer membrane protein</fullName>
    </submittedName>
</protein>
<organism evidence="13 14">
    <name type="scientific">Phocaeicola coprocola</name>
    <dbReference type="NCBI Taxonomy" id="310298"/>
    <lineage>
        <taxon>Bacteria</taxon>
        <taxon>Pseudomonadati</taxon>
        <taxon>Bacteroidota</taxon>
        <taxon>Bacteroidia</taxon>
        <taxon>Bacteroidales</taxon>
        <taxon>Bacteroidaceae</taxon>
        <taxon>Phocaeicola</taxon>
    </lineage>
</organism>
<dbReference type="InterPro" id="IPR039426">
    <property type="entry name" value="TonB-dep_rcpt-like"/>
</dbReference>
<comment type="caution">
    <text evidence="13">The sequence shown here is derived from an EMBL/GenBank/DDBJ whole genome shotgun (WGS) entry which is preliminary data.</text>
</comment>
<proteinExistence type="inferred from homology"/>
<evidence type="ECO:0000256" key="3">
    <source>
        <dbReference type="ARBA" id="ARBA00022452"/>
    </source>
</evidence>
<feature type="domain" description="TonB-dependent receptor-like beta-barrel" evidence="11">
    <location>
        <begin position="417"/>
        <end position="779"/>
    </location>
</feature>
<evidence type="ECO:0000259" key="11">
    <source>
        <dbReference type="Pfam" id="PF00593"/>
    </source>
</evidence>
<dbReference type="PROSITE" id="PS52016">
    <property type="entry name" value="TONB_DEPENDENT_REC_3"/>
    <property type="match status" value="1"/>
</dbReference>
<dbReference type="InterPro" id="IPR023997">
    <property type="entry name" value="TonB-dep_OMP_SusC/RagA_CS"/>
</dbReference>
<evidence type="ECO:0000313" key="14">
    <source>
        <dbReference type="Proteomes" id="UP000718012"/>
    </source>
</evidence>
<evidence type="ECO:0000256" key="6">
    <source>
        <dbReference type="ARBA" id="ARBA00023136"/>
    </source>
</evidence>
<keyword evidence="2 8" id="KW-0813">Transport</keyword>
<dbReference type="InterPro" id="IPR012910">
    <property type="entry name" value="Plug_dom"/>
</dbReference>
<dbReference type="Gene3D" id="2.60.40.1120">
    <property type="entry name" value="Carboxypeptidase-like, regulatory domain"/>
    <property type="match status" value="1"/>
</dbReference>
<dbReference type="NCBIfam" id="TIGR04056">
    <property type="entry name" value="OMP_RagA_SusC"/>
    <property type="match status" value="1"/>
</dbReference>
<dbReference type="InterPro" id="IPR023996">
    <property type="entry name" value="TonB-dep_OMP_SusC/RagA"/>
</dbReference>
<dbReference type="Pfam" id="PF07715">
    <property type="entry name" value="Plug"/>
    <property type="match status" value="1"/>
</dbReference>
<dbReference type="Gene3D" id="2.40.170.20">
    <property type="entry name" value="TonB-dependent receptor, beta-barrel domain"/>
    <property type="match status" value="1"/>
</dbReference>
<sequence length="1027" mass="113014">MKRSKLSKLLLFLLIASGHNAALYASSSSSSVSNESLSSSSVAKVTTTGQVVDAKGEPLIGVSILEVGTTNGTITDIDGNFTLSVNEGATLEISYIGYKTQTMTVRPQLGQIVMKEDTEVLDEVVVTALGIKRSQKALSYNVQEVKGDALTAVKDANFMNSLAGKVAGVQISSGATGAGGAARVVMRGMKSLTKDNNALYVIDGVPIFNTGSSGGEGQYGDMGGSDAVADLNPDDIASVSMMTGPSAAALYGSAAANGVVLITTKKGQTEKTNITVSNSTTFSKAYIMPEMQNRYGTSSGLFSWGAATANRYDPSDFFNVGTNIINSIALSTGNSKNQTYLSASTTNSDGILPNNSYNRYNFTARNTTNFLNDRLTLDIGAQYIIQNNKNMVSQGQYYNPLPALYLFPRGDNFDEIRLYERYDTDYGYMRQYWPYGDGGMSLQNPYWIQNKILRTSEKKRYMLSASLKWKVTDWFNITGRVNLDNSDYRNRNEKSASTLTTFCGVNGGLEDAMRQERSLYADVLGNIDKTFGEFRLNANFGASIYHTSMDELFLAGDLIIPNFFQINNINFSANYKPDPQGYKDEIQSVFASAELSWRNQLYLTLTGRNDWDSKLAFSDQASFFYPSVGLSAVLSEMFELPEVITYAKVRGSYTVVASSFDRYLTNPGYEYNAQTHNWENPTVYPMDNMKPEKTKSWEIGLNLKFWENRFNLDATYYRSNTLNQTFKVDIPSSSGYNKAIVQAGNVQNQGLELALGFQDEWAGFGWSSNATFTLNRNKVVRLASGSINPVTGEEIQMDNMPVGWLGKENVAPRVILTEGGSMTDIYVYNQLTRDNNGNIKVDQNGNLSMTSSSTPTKVGDLDADFNLGWTNHFTYKGIDLGVVLSARVGGLAYSATQGILDYYGVSEASATARDNGGIPINNGMVDAQKYYQTIGTGEGGYARYYLYSATNVRLQELSLNYTLPKKWFKNVANVTLGVVGRNLWMIYCKAPFDPELSAATSSNYYMNVDYFMQPSLRNIGFNVKVQF</sequence>
<reference evidence="13" key="2">
    <citation type="submission" date="2021-09" db="EMBL/GenBank/DDBJ databases">
        <authorList>
            <person name="Gilroy R."/>
        </authorList>
    </citation>
    <scope>NUCLEOTIDE SEQUENCE</scope>
    <source>
        <strain evidence="13">CHK165-8395</strain>
    </source>
</reference>
<comment type="subcellular location">
    <subcellularLocation>
        <location evidence="1 8">Cell outer membrane</location>
        <topology evidence="1 8">Multi-pass membrane protein</topology>
    </subcellularLocation>
</comment>
<dbReference type="InterPro" id="IPR008969">
    <property type="entry name" value="CarboxyPept-like_regulatory"/>
</dbReference>
<keyword evidence="3 8" id="KW-1134">Transmembrane beta strand</keyword>